<dbReference type="OrthoDB" id="370976at2"/>
<feature type="domain" description="PTS EIIA type-2" evidence="1">
    <location>
        <begin position="5"/>
        <end position="152"/>
    </location>
</feature>
<sequence length="159" mass="17694">MDGKITLEKNLIFIGLDVKDKLEAISQMATKLEDYGYVNNEYKNAVIEREKVFPTGLPTKGVGVAIPHTDIKYVNKSAIAIGVLKNPVLFNVMGNPEENVEVKLIFMLALKEPKLQVNTLRDLVEIFQDENLLAEIVNSDSEEKIIGIISKSFVKSESA</sequence>
<dbReference type="PANTHER" id="PTHR47738">
    <property type="entry name" value="PTS SYSTEM FRUCTOSE-LIKE EIIA COMPONENT-RELATED"/>
    <property type="match status" value="1"/>
</dbReference>
<evidence type="ECO:0000313" key="2">
    <source>
        <dbReference type="EMBL" id="KYO65273.1"/>
    </source>
</evidence>
<dbReference type="PANTHER" id="PTHR47738:SF3">
    <property type="entry name" value="PHOSPHOTRANSFERASE SYSTEM MANNITOL_FRUCTOSE-SPECIFIC IIA DOMAIN CONTAINING PROTEIN"/>
    <property type="match status" value="1"/>
</dbReference>
<dbReference type="Gene3D" id="3.40.930.10">
    <property type="entry name" value="Mannitol-specific EII, Chain A"/>
    <property type="match status" value="1"/>
</dbReference>
<organism evidence="2 3">
    <name type="scientific">Thermovenabulum gondwanense</name>
    <dbReference type="NCBI Taxonomy" id="520767"/>
    <lineage>
        <taxon>Bacteria</taxon>
        <taxon>Bacillati</taxon>
        <taxon>Bacillota</taxon>
        <taxon>Clostridia</taxon>
        <taxon>Thermosediminibacterales</taxon>
        <taxon>Thermosediminibacteraceae</taxon>
        <taxon>Thermovenabulum</taxon>
    </lineage>
</organism>
<dbReference type="CDD" id="cd00211">
    <property type="entry name" value="PTS_IIA_fru"/>
    <property type="match status" value="1"/>
</dbReference>
<protein>
    <submittedName>
        <fullName evidence="2">Transcriptional regulator ManR</fullName>
    </submittedName>
</protein>
<dbReference type="Proteomes" id="UP000075737">
    <property type="component" value="Unassembled WGS sequence"/>
</dbReference>
<dbReference type="SUPFAM" id="SSF55804">
    <property type="entry name" value="Phoshotransferase/anion transport protein"/>
    <property type="match status" value="1"/>
</dbReference>
<accession>A0A161PW48</accession>
<gene>
    <name evidence="2" type="primary">manR_2</name>
    <name evidence="2" type="ORF">ATZ99_17220</name>
</gene>
<dbReference type="RefSeq" id="WP_068748835.1">
    <property type="nucleotide sequence ID" value="NZ_LOHZ01000036.1"/>
</dbReference>
<dbReference type="InterPro" id="IPR016152">
    <property type="entry name" value="PTrfase/Anion_transptr"/>
</dbReference>
<dbReference type="EMBL" id="LOHZ01000036">
    <property type="protein sequence ID" value="KYO65273.1"/>
    <property type="molecule type" value="Genomic_DNA"/>
</dbReference>
<dbReference type="Pfam" id="PF00359">
    <property type="entry name" value="PTS_EIIA_2"/>
    <property type="match status" value="1"/>
</dbReference>
<name>A0A161PW48_9FIRM</name>
<dbReference type="InterPro" id="IPR002178">
    <property type="entry name" value="PTS_EIIA_type-2_dom"/>
</dbReference>
<comment type="caution">
    <text evidence="2">The sequence shown here is derived from an EMBL/GenBank/DDBJ whole genome shotgun (WGS) entry which is preliminary data.</text>
</comment>
<dbReference type="AlphaFoldDB" id="A0A161PW48"/>
<proteinExistence type="predicted"/>
<dbReference type="STRING" id="520767.ATZ99_17220"/>
<dbReference type="PROSITE" id="PS51094">
    <property type="entry name" value="PTS_EIIA_TYPE_2"/>
    <property type="match status" value="1"/>
</dbReference>
<dbReference type="InterPro" id="IPR051541">
    <property type="entry name" value="PTS_SugarTrans_NitroReg"/>
</dbReference>
<evidence type="ECO:0000259" key="1">
    <source>
        <dbReference type="PROSITE" id="PS51094"/>
    </source>
</evidence>
<reference evidence="2 3" key="1">
    <citation type="submission" date="2015-12" db="EMBL/GenBank/DDBJ databases">
        <title>Draft genome of Thermovenabulum gondwanense isolated from a red thermophilic microbial mat colonisisng an outflow channel of a bore well.</title>
        <authorList>
            <person name="Patel B.K."/>
        </authorList>
    </citation>
    <scope>NUCLEOTIDE SEQUENCE [LARGE SCALE GENOMIC DNA]</scope>
    <source>
        <strain evidence="2 3">R270</strain>
    </source>
</reference>
<evidence type="ECO:0000313" key="3">
    <source>
        <dbReference type="Proteomes" id="UP000075737"/>
    </source>
</evidence>
<keyword evidence="3" id="KW-1185">Reference proteome</keyword>